<name>A0A7D9LX65_PARCT</name>
<dbReference type="AlphaFoldDB" id="A0A7D9LX65"/>
<evidence type="ECO:0000313" key="2">
    <source>
        <dbReference type="Proteomes" id="UP001152795"/>
    </source>
</evidence>
<feature type="non-terminal residue" evidence="1">
    <location>
        <position position="1"/>
    </location>
</feature>
<sequence>MFLFLSDTCQALGCHVKPLWRIFSTQSVWKDSSVQEVSLRCVDSLLKTGGLNFEAISDDLFTVVISCLQDITPGDNESARSEANCKLQKSLASVITTAIKPRTGHKRIPLVHVNSLAKAVCDVTREFDAVLCRELKFLAKCLSELVLSDLRQRKQAENNTIKRQKLEAMDIDLPENKIHVETFQDICTKYKLQKTTLNYLYLGFTHLFGVLNEQAMSQRSCAALDGLTLVFRTLVLLIEKPSVLGESILSIVTEVTNATILELKSAMLTVLDKLSSSMVRSIDGGDTVNGIMRTLLDLIKLLLYSHKHIAVSRELLNLSTCIASLPWIVKVNPEYATMVPCGNGWNLAKLKQLSSVLAKYMDPGTCLEVLTMFPPELMTKWKVHVFHETL</sequence>
<dbReference type="EMBL" id="CACRXK020026181">
    <property type="protein sequence ID" value="CAB4040026.1"/>
    <property type="molecule type" value="Genomic_DNA"/>
</dbReference>
<protein>
    <submittedName>
        <fullName evidence="1">Uncharacterized protein</fullName>
    </submittedName>
</protein>
<organism evidence="1 2">
    <name type="scientific">Paramuricea clavata</name>
    <name type="common">Red gorgonian</name>
    <name type="synonym">Violescent sea-whip</name>
    <dbReference type="NCBI Taxonomy" id="317549"/>
    <lineage>
        <taxon>Eukaryota</taxon>
        <taxon>Metazoa</taxon>
        <taxon>Cnidaria</taxon>
        <taxon>Anthozoa</taxon>
        <taxon>Octocorallia</taxon>
        <taxon>Malacalcyonacea</taxon>
        <taxon>Plexauridae</taxon>
        <taxon>Paramuricea</taxon>
    </lineage>
</organism>
<accession>A0A7D9LX65</accession>
<proteinExistence type="predicted"/>
<dbReference type="Proteomes" id="UP001152795">
    <property type="component" value="Unassembled WGS sequence"/>
</dbReference>
<reference evidence="1" key="1">
    <citation type="submission" date="2020-04" db="EMBL/GenBank/DDBJ databases">
        <authorList>
            <person name="Alioto T."/>
            <person name="Alioto T."/>
            <person name="Gomez Garrido J."/>
        </authorList>
    </citation>
    <scope>NUCLEOTIDE SEQUENCE</scope>
    <source>
        <strain evidence="1">A484AB</strain>
    </source>
</reference>
<comment type="caution">
    <text evidence="1">The sequence shown here is derived from an EMBL/GenBank/DDBJ whole genome shotgun (WGS) entry which is preliminary data.</text>
</comment>
<evidence type="ECO:0000313" key="1">
    <source>
        <dbReference type="EMBL" id="CAB4040026.1"/>
    </source>
</evidence>
<gene>
    <name evidence="1" type="ORF">PACLA_8A072467</name>
</gene>
<keyword evidence="2" id="KW-1185">Reference proteome</keyword>